<dbReference type="Proteomes" id="UP000598426">
    <property type="component" value="Unassembled WGS sequence"/>
</dbReference>
<gene>
    <name evidence="1" type="ORF">IF188_02100</name>
</gene>
<proteinExistence type="predicted"/>
<name>A0ABR8NLU7_9MICO</name>
<accession>A0ABR8NLU7</accession>
<evidence type="ECO:0000313" key="2">
    <source>
        <dbReference type="Proteomes" id="UP000598426"/>
    </source>
</evidence>
<comment type="caution">
    <text evidence="1">The sequence shown here is derived from an EMBL/GenBank/DDBJ whole genome shotgun (WGS) entry which is preliminary data.</text>
</comment>
<evidence type="ECO:0000313" key="1">
    <source>
        <dbReference type="EMBL" id="MBD3940491.1"/>
    </source>
</evidence>
<organism evidence="1 2">
    <name type="scientific">Microbacterium helvum</name>
    <dbReference type="NCBI Taxonomy" id="2773713"/>
    <lineage>
        <taxon>Bacteria</taxon>
        <taxon>Bacillati</taxon>
        <taxon>Actinomycetota</taxon>
        <taxon>Actinomycetes</taxon>
        <taxon>Micrococcales</taxon>
        <taxon>Microbacteriaceae</taxon>
        <taxon>Microbacterium</taxon>
    </lineage>
</organism>
<sequence>MDPEAAAAHAKAQAWLDAAALPPGAVRSEKPVGSYLSYTGWPCGPIEEIEAYWTVPDITVADTAIWLRDHPTADLITSTPWSFDDPTIDSAIVGYIPAPNAQEGVVYTLATYRDGVAVRAEIAALTASGSCPPLPDGAQYGAPGQG</sequence>
<protein>
    <submittedName>
        <fullName evidence="1">Uncharacterized protein</fullName>
    </submittedName>
</protein>
<dbReference type="EMBL" id="JACXZS010000001">
    <property type="protein sequence ID" value="MBD3940491.1"/>
    <property type="molecule type" value="Genomic_DNA"/>
</dbReference>
<dbReference type="RefSeq" id="WP_191170107.1">
    <property type="nucleotide sequence ID" value="NZ_JACXZS010000001.1"/>
</dbReference>
<keyword evidence="2" id="KW-1185">Reference proteome</keyword>
<reference evidence="1 2" key="1">
    <citation type="submission" date="2020-09" db="EMBL/GenBank/DDBJ databases">
        <title>Isolation and identification of active actinomycetes.</title>
        <authorList>
            <person name="Li X."/>
        </authorList>
    </citation>
    <scope>NUCLEOTIDE SEQUENCE [LARGE SCALE GENOMIC DNA]</scope>
    <source>
        <strain evidence="1 2">NEAU-LLC</strain>
    </source>
</reference>